<dbReference type="NCBIfam" id="TIGR02532">
    <property type="entry name" value="IV_pilin_GFxxxE"/>
    <property type="match status" value="1"/>
</dbReference>
<sequence length="211" mass="23071">MFTSQLKMLYHKTLSRKPNQDAGFTLIELIVVILLVGILSSIAAPSWLAFVNRQRVGKVNERVLSVIQEAQRQAKNKKLSYSVSFRMNGNDPQAAVHQAKDNQGNAQTPETFQWQSLVGDLGVKPDQVWIATNLIDDNKSGGTLSGLSDDKTITFDNQGVLEDPDIGNGLAIVVAVPDSKDKDNPIEATKRCVIVKTILGALETDRKEGCP</sequence>
<dbReference type="Proteomes" id="UP000003959">
    <property type="component" value="Unassembled WGS sequence"/>
</dbReference>
<dbReference type="InterPro" id="IPR012902">
    <property type="entry name" value="N_methyl_site"/>
</dbReference>
<keyword evidence="3" id="KW-1185">Reference proteome</keyword>
<dbReference type="SUPFAM" id="SSF54523">
    <property type="entry name" value="Pili subunits"/>
    <property type="match status" value="1"/>
</dbReference>
<dbReference type="AlphaFoldDB" id="F4XQX2"/>
<dbReference type="InterPro" id="IPR045584">
    <property type="entry name" value="Pilin-like"/>
</dbReference>
<dbReference type="RefSeq" id="WP_008183230.1">
    <property type="nucleotide sequence ID" value="NZ_GL890874.1"/>
</dbReference>
<keyword evidence="1" id="KW-0472">Membrane</keyword>
<organism evidence="2 3">
    <name type="scientific">Moorena producens 3L</name>
    <dbReference type="NCBI Taxonomy" id="489825"/>
    <lineage>
        <taxon>Bacteria</taxon>
        <taxon>Bacillati</taxon>
        <taxon>Cyanobacteriota</taxon>
        <taxon>Cyanophyceae</taxon>
        <taxon>Coleofasciculales</taxon>
        <taxon>Coleofasciculaceae</taxon>
        <taxon>Moorena</taxon>
    </lineage>
</organism>
<keyword evidence="1" id="KW-0812">Transmembrane</keyword>
<evidence type="ECO:0000313" key="2">
    <source>
        <dbReference type="EMBL" id="EGJ32947.1"/>
    </source>
</evidence>
<dbReference type="PROSITE" id="PS00409">
    <property type="entry name" value="PROKAR_NTER_METHYL"/>
    <property type="match status" value="1"/>
</dbReference>
<gene>
    <name evidence="2" type="ORF">LYNGBM3L_55370</name>
</gene>
<dbReference type="eggNOG" id="COG2165">
    <property type="taxonomic scope" value="Bacteria"/>
</dbReference>
<name>F4XQX2_9CYAN</name>
<evidence type="ECO:0000256" key="1">
    <source>
        <dbReference type="SAM" id="Phobius"/>
    </source>
</evidence>
<protein>
    <submittedName>
        <fullName evidence="2">Secretion pathway protein</fullName>
    </submittedName>
</protein>
<proteinExistence type="predicted"/>
<evidence type="ECO:0000313" key="3">
    <source>
        <dbReference type="Proteomes" id="UP000003959"/>
    </source>
</evidence>
<feature type="transmembrane region" description="Helical" evidence="1">
    <location>
        <begin position="21"/>
        <end position="48"/>
    </location>
</feature>
<keyword evidence="1" id="KW-1133">Transmembrane helix</keyword>
<dbReference type="HOGENOM" id="CLU_104622_1_0_3"/>
<accession>F4XQX2</accession>
<dbReference type="EMBL" id="GL890874">
    <property type="protein sequence ID" value="EGJ32947.1"/>
    <property type="molecule type" value="Genomic_DNA"/>
</dbReference>
<dbReference type="Pfam" id="PF07963">
    <property type="entry name" value="N_methyl"/>
    <property type="match status" value="1"/>
</dbReference>
<dbReference type="Gene3D" id="3.30.700.10">
    <property type="entry name" value="Glycoprotein, Type 4 Pilin"/>
    <property type="match status" value="1"/>
</dbReference>
<reference evidence="3" key="1">
    <citation type="journal article" date="2011" name="Proc. Natl. Acad. Sci. U.S.A.">
        <title>Genomic insights into the physiology and ecology of the marine filamentous cyanobacterium Lyngbya majuscula.</title>
        <authorList>
            <person name="Jones A.C."/>
            <person name="Monroe E.A."/>
            <person name="Podell S."/>
            <person name="Hess W.R."/>
            <person name="Klages S."/>
            <person name="Esquenazi E."/>
            <person name="Niessen S."/>
            <person name="Hoover H."/>
            <person name="Rothmann M."/>
            <person name="Lasken R.S."/>
            <person name="Yates J.R.III."/>
            <person name="Reinhardt R."/>
            <person name="Kube M."/>
            <person name="Burkart M.D."/>
            <person name="Allen E.E."/>
            <person name="Dorrestein P.C."/>
            <person name="Gerwick W.H."/>
            <person name="Gerwick L."/>
        </authorList>
    </citation>
    <scope>NUCLEOTIDE SEQUENCE [LARGE SCALE GENOMIC DNA]</scope>
    <source>
        <strain evidence="3">3L</strain>
    </source>
</reference>